<protein>
    <submittedName>
        <fullName evidence="1">Uncharacterized protein</fullName>
    </submittedName>
</protein>
<keyword evidence="2" id="KW-1185">Reference proteome</keyword>
<dbReference type="Ensembl" id="ENSPKIT00000016347.1">
    <property type="protein sequence ID" value="ENSPKIP00000035417.1"/>
    <property type="gene ID" value="ENSPKIG00000014383.1"/>
</dbReference>
<name>A0A3B3SXD3_9TELE</name>
<reference evidence="1" key="2">
    <citation type="submission" date="2025-09" db="UniProtKB">
        <authorList>
            <consortium name="Ensembl"/>
        </authorList>
    </citation>
    <scope>IDENTIFICATION</scope>
</reference>
<evidence type="ECO:0000313" key="1">
    <source>
        <dbReference type="Ensembl" id="ENSPKIP00000035417.1"/>
    </source>
</evidence>
<reference evidence="1" key="1">
    <citation type="submission" date="2025-08" db="UniProtKB">
        <authorList>
            <consortium name="Ensembl"/>
        </authorList>
    </citation>
    <scope>IDENTIFICATION</scope>
</reference>
<dbReference type="Proteomes" id="UP000261540">
    <property type="component" value="Unplaced"/>
</dbReference>
<organism evidence="1 2">
    <name type="scientific">Paramormyrops kingsleyae</name>
    <dbReference type="NCBI Taxonomy" id="1676925"/>
    <lineage>
        <taxon>Eukaryota</taxon>
        <taxon>Metazoa</taxon>
        <taxon>Chordata</taxon>
        <taxon>Craniata</taxon>
        <taxon>Vertebrata</taxon>
        <taxon>Euteleostomi</taxon>
        <taxon>Actinopterygii</taxon>
        <taxon>Neopterygii</taxon>
        <taxon>Teleostei</taxon>
        <taxon>Osteoglossocephala</taxon>
        <taxon>Osteoglossomorpha</taxon>
        <taxon>Osteoglossiformes</taxon>
        <taxon>Mormyridae</taxon>
        <taxon>Paramormyrops</taxon>
    </lineage>
</organism>
<proteinExistence type="predicted"/>
<accession>A0A3B3SXD3</accession>
<dbReference type="AlphaFoldDB" id="A0A3B3SXD3"/>
<sequence length="84" mass="9781">MEHKNSSLGSWYWVQKLPPAITMCLRMSRFWCHSVPSRAWVTLTSLASAEQPLKYLLSSSYLLCHLFLHFSIHSVYRSLDSIVH</sequence>
<evidence type="ECO:0000313" key="2">
    <source>
        <dbReference type="Proteomes" id="UP000261540"/>
    </source>
</evidence>